<organism evidence="2 3">
    <name type="scientific">Planifilum fimeticola</name>
    <dbReference type="NCBI Taxonomy" id="201975"/>
    <lineage>
        <taxon>Bacteria</taxon>
        <taxon>Bacillati</taxon>
        <taxon>Bacillota</taxon>
        <taxon>Bacilli</taxon>
        <taxon>Bacillales</taxon>
        <taxon>Thermoactinomycetaceae</taxon>
        <taxon>Planifilum</taxon>
    </lineage>
</organism>
<comment type="caution">
    <text evidence="2">The sequence shown here is derived from an EMBL/GenBank/DDBJ whole genome shotgun (WGS) entry which is preliminary data.</text>
</comment>
<feature type="coiled-coil region" evidence="1">
    <location>
        <begin position="92"/>
        <end position="119"/>
    </location>
</feature>
<keyword evidence="1" id="KW-0175">Coiled coil</keyword>
<proteinExistence type="predicted"/>
<name>A0A2T0LHG9_9BACL</name>
<gene>
    <name evidence="2" type="ORF">CLV97_10587</name>
</gene>
<keyword evidence="3" id="KW-1185">Reference proteome</keyword>
<evidence type="ECO:0000313" key="3">
    <source>
        <dbReference type="Proteomes" id="UP000237797"/>
    </source>
</evidence>
<sequence length="119" mass="13700">MSFSPSSGCRHPFWRAGVYFDHQGGILYPESVMENDGDGGPDPGWHQTMKKGCSGTVEEVIKAYKCREPEKRIPVLRLELDYELALLYEALIENNTHRIDQCKARLEELRREMLMLEAL</sequence>
<reference evidence="2 3" key="1">
    <citation type="submission" date="2018-03" db="EMBL/GenBank/DDBJ databases">
        <title>Genomic Encyclopedia of Archaeal and Bacterial Type Strains, Phase II (KMG-II): from individual species to whole genera.</title>
        <authorList>
            <person name="Goeker M."/>
        </authorList>
    </citation>
    <scope>NUCLEOTIDE SEQUENCE [LARGE SCALE GENOMIC DNA]</scope>
    <source>
        <strain evidence="2 3">DSM 44946</strain>
    </source>
</reference>
<evidence type="ECO:0000313" key="2">
    <source>
        <dbReference type="EMBL" id="PRX41660.1"/>
    </source>
</evidence>
<protein>
    <submittedName>
        <fullName evidence="2">Uncharacterized protein</fullName>
    </submittedName>
</protein>
<dbReference type="AlphaFoldDB" id="A0A2T0LHG9"/>
<dbReference type="EMBL" id="PVNE01000005">
    <property type="protein sequence ID" value="PRX41660.1"/>
    <property type="molecule type" value="Genomic_DNA"/>
</dbReference>
<dbReference type="Proteomes" id="UP000237797">
    <property type="component" value="Unassembled WGS sequence"/>
</dbReference>
<accession>A0A2T0LHG9</accession>
<evidence type="ECO:0000256" key="1">
    <source>
        <dbReference type="SAM" id="Coils"/>
    </source>
</evidence>